<comment type="subcellular location">
    <subcellularLocation>
        <location evidence="1 7">Cell outer membrane</location>
        <topology evidence="1 7">Multi-pass membrane protein</topology>
    </subcellularLocation>
</comment>
<keyword evidence="5 7" id="KW-0472">Membrane</keyword>
<feature type="domain" description="TonB-dependent receptor plug" evidence="8">
    <location>
        <begin position="72"/>
        <end position="147"/>
    </location>
</feature>
<evidence type="ECO:0000256" key="2">
    <source>
        <dbReference type="ARBA" id="ARBA00022448"/>
    </source>
</evidence>
<keyword evidence="10" id="KW-1185">Reference proteome</keyword>
<reference evidence="9 10" key="1">
    <citation type="submission" date="2021-03" db="EMBL/GenBank/DDBJ databases">
        <title>Complete genome of Polaribacter_sp.SM13.</title>
        <authorList>
            <person name="Jeong S.W."/>
            <person name="Bae J.W."/>
        </authorList>
    </citation>
    <scope>NUCLEOTIDE SEQUENCE [LARGE SCALE GENOMIC DNA]</scope>
    <source>
        <strain evidence="9 10">SM13</strain>
    </source>
</reference>
<evidence type="ECO:0000256" key="6">
    <source>
        <dbReference type="ARBA" id="ARBA00023237"/>
    </source>
</evidence>
<evidence type="ECO:0000259" key="8">
    <source>
        <dbReference type="Pfam" id="PF07715"/>
    </source>
</evidence>
<evidence type="ECO:0000256" key="3">
    <source>
        <dbReference type="ARBA" id="ARBA00022452"/>
    </source>
</evidence>
<dbReference type="KEGG" id="pcea:J3359_15165"/>
<evidence type="ECO:0000256" key="7">
    <source>
        <dbReference type="PROSITE-ProRule" id="PRU01360"/>
    </source>
</evidence>
<evidence type="ECO:0000313" key="9">
    <source>
        <dbReference type="EMBL" id="QTE22137.1"/>
    </source>
</evidence>
<sequence>MKVSYLGYKTYTKNLDIAGNTLLNISLIEDSNILNEVLIKAKGKNDITNSEPGSHILNLDRIKKMPAVAGEVDILKGLQLLPGIQTSQEGTTNLSIRGGSHDQNLFLLDDAPIYNPSHALGFFSVFNPDAIKNVKVYKSFIPSQFGGRLSSVVDVRMKEGNNNEQKISGGIGLIASRFTIESPIVKEKSSFIISSRYSYAGFVVNTLGSGLSELGVKSFRDFNPNKEINFFDINAKVNVELNENNHLYFSTYVGRDHFFYSEIDDSSSMDWGNITGNLRWNYIVNTRLFVNTMLVYSKYDYSYILRDDIREFKWLAEMQEFDLKSDFDFYLNPSNHLKFGFSIENHFYEPGKLIPRNTESITKRFELEGKKTIEGNIYINNTQKIGNHLKVNYGFRYSSFFLLGNASVNQYDEDFNIIATKKYKNGELVKFYQGLEPRISANYILNNGHAIKAAFTRTKQYQHLISNSTLGLPTDVWLPSDTYIKPQTANQYSLGYYGSTKDKNFDFFTEIYYKSMNNVIDYIDNADLFLNPNIETQVLSGTGEAYGIEFLLEKKKGKFNGWLSYTWSNTERSIEGINNNLTYPTTYNKQHNFSTTLSYKFSERFNISSIFKYTSGGFITVPVGTFNHYGASFSYYSSRNGYKLPSYHRMDISANLKSKKNTNRRWQGEWSFGVYNLYNRKNIFSLFVKQNPEYLAQSKAYKMYLYGATPYISYYFKF</sequence>
<organism evidence="9 10">
    <name type="scientific">Polaribacter cellanae</name>
    <dbReference type="NCBI Taxonomy" id="2818493"/>
    <lineage>
        <taxon>Bacteria</taxon>
        <taxon>Pseudomonadati</taxon>
        <taxon>Bacteroidota</taxon>
        <taxon>Flavobacteriia</taxon>
        <taxon>Flavobacteriales</taxon>
        <taxon>Flavobacteriaceae</taxon>
    </lineage>
</organism>
<keyword evidence="2 7" id="KW-0813">Transport</keyword>
<keyword evidence="3 7" id="KW-1134">Transmembrane beta strand</keyword>
<evidence type="ECO:0000256" key="4">
    <source>
        <dbReference type="ARBA" id="ARBA00022692"/>
    </source>
</evidence>
<dbReference type="EMBL" id="CP071869">
    <property type="protein sequence ID" value="QTE22137.1"/>
    <property type="molecule type" value="Genomic_DNA"/>
</dbReference>
<dbReference type="InterPro" id="IPR037066">
    <property type="entry name" value="Plug_dom_sf"/>
</dbReference>
<dbReference type="SUPFAM" id="SSF56935">
    <property type="entry name" value="Porins"/>
    <property type="match status" value="1"/>
</dbReference>
<dbReference type="Gene3D" id="2.40.170.20">
    <property type="entry name" value="TonB-dependent receptor, beta-barrel domain"/>
    <property type="match status" value="1"/>
</dbReference>
<dbReference type="GO" id="GO:0009279">
    <property type="term" value="C:cell outer membrane"/>
    <property type="evidence" value="ECO:0007669"/>
    <property type="project" value="UniProtKB-SubCell"/>
</dbReference>
<protein>
    <submittedName>
        <fullName evidence="9">TonB-dependent receptor plug domain-containing protein</fullName>
    </submittedName>
</protein>
<keyword evidence="9" id="KW-0675">Receptor</keyword>
<dbReference type="Proteomes" id="UP000663920">
    <property type="component" value="Chromosome"/>
</dbReference>
<keyword evidence="4 7" id="KW-0812">Transmembrane</keyword>
<comment type="similarity">
    <text evidence="7">Belongs to the TonB-dependent receptor family.</text>
</comment>
<dbReference type="InterPro" id="IPR012910">
    <property type="entry name" value="Plug_dom"/>
</dbReference>
<accession>A0A975CQP5</accession>
<evidence type="ECO:0000313" key="10">
    <source>
        <dbReference type="Proteomes" id="UP000663920"/>
    </source>
</evidence>
<dbReference type="AlphaFoldDB" id="A0A975CQP5"/>
<gene>
    <name evidence="9" type="ORF">J3359_15165</name>
</gene>
<evidence type="ECO:0000256" key="5">
    <source>
        <dbReference type="ARBA" id="ARBA00023136"/>
    </source>
</evidence>
<dbReference type="Pfam" id="PF07715">
    <property type="entry name" value="Plug"/>
    <property type="match status" value="1"/>
</dbReference>
<dbReference type="Gene3D" id="2.170.130.10">
    <property type="entry name" value="TonB-dependent receptor, plug domain"/>
    <property type="match status" value="1"/>
</dbReference>
<dbReference type="PROSITE" id="PS52016">
    <property type="entry name" value="TONB_DEPENDENT_REC_3"/>
    <property type="match status" value="1"/>
</dbReference>
<evidence type="ECO:0000256" key="1">
    <source>
        <dbReference type="ARBA" id="ARBA00004571"/>
    </source>
</evidence>
<dbReference type="InterPro" id="IPR039426">
    <property type="entry name" value="TonB-dep_rcpt-like"/>
</dbReference>
<proteinExistence type="inferred from homology"/>
<name>A0A975CQP5_9FLAO</name>
<dbReference type="InterPro" id="IPR036942">
    <property type="entry name" value="Beta-barrel_TonB_sf"/>
</dbReference>
<keyword evidence="6 7" id="KW-0998">Cell outer membrane</keyword>